<comment type="similarity">
    <text evidence="1">Belongs to the paxM FAD-dependent monooxygenase family.</text>
</comment>
<dbReference type="EMBL" id="VXIS01000048">
    <property type="protein sequence ID" value="KAA8910288.1"/>
    <property type="molecule type" value="Genomic_DNA"/>
</dbReference>
<dbReference type="Gene3D" id="3.50.50.60">
    <property type="entry name" value="FAD/NAD(P)-binding domain"/>
    <property type="match status" value="1"/>
</dbReference>
<dbReference type="PRINTS" id="PR00420">
    <property type="entry name" value="RNGMNOXGNASE"/>
</dbReference>
<dbReference type="GO" id="GO:0004497">
    <property type="term" value="F:monooxygenase activity"/>
    <property type="evidence" value="ECO:0007669"/>
    <property type="project" value="UniProtKB-KW"/>
</dbReference>
<evidence type="ECO:0000256" key="3">
    <source>
        <dbReference type="ARBA" id="ARBA00022827"/>
    </source>
</evidence>
<dbReference type="InterPro" id="IPR050493">
    <property type="entry name" value="FAD-dep_Monooxygenase_BioMet"/>
</dbReference>
<gene>
    <name evidence="7" type="ORF">FN846DRAFT_555513</name>
</gene>
<feature type="domain" description="FAD-binding" evidence="6">
    <location>
        <begin position="9"/>
        <end position="361"/>
    </location>
</feature>
<keyword evidence="3" id="KW-0274">FAD</keyword>
<dbReference type="PANTHER" id="PTHR13789:SF147">
    <property type="entry name" value="PUTATIVE (AFU_ORTHOLOGUE AFUA_2G01950)-RELATED"/>
    <property type="match status" value="1"/>
</dbReference>
<evidence type="ECO:0000256" key="5">
    <source>
        <dbReference type="ARBA" id="ARBA00023033"/>
    </source>
</evidence>
<dbReference type="GO" id="GO:0071949">
    <property type="term" value="F:FAD binding"/>
    <property type="evidence" value="ECO:0007669"/>
    <property type="project" value="InterPro"/>
</dbReference>
<comment type="caution">
    <text evidence="7">The sequence shown here is derived from an EMBL/GenBank/DDBJ whole genome shotgun (WGS) entry which is preliminary data.</text>
</comment>
<dbReference type="SUPFAM" id="SSF51905">
    <property type="entry name" value="FAD/NAD(P)-binding domain"/>
    <property type="match status" value="1"/>
</dbReference>
<evidence type="ECO:0000313" key="8">
    <source>
        <dbReference type="Proteomes" id="UP000326924"/>
    </source>
</evidence>
<dbReference type="FunFam" id="3.50.50.60:FF:000115">
    <property type="entry name" value="Salicylate hydroxylase, putative"/>
    <property type="match status" value="1"/>
</dbReference>
<dbReference type="OrthoDB" id="16820at2759"/>
<dbReference type="Pfam" id="PF01494">
    <property type="entry name" value="FAD_binding_3"/>
    <property type="match status" value="1"/>
</dbReference>
<reference evidence="7 8" key="1">
    <citation type="submission" date="2019-09" db="EMBL/GenBank/DDBJ databases">
        <title>Draft genome of the ectomycorrhizal ascomycete Sphaerosporella brunnea.</title>
        <authorList>
            <consortium name="DOE Joint Genome Institute"/>
            <person name="Benucci G.M."/>
            <person name="Marozzi G."/>
            <person name="Antonielli L."/>
            <person name="Sanchez S."/>
            <person name="Marco P."/>
            <person name="Wang X."/>
            <person name="Falini L.B."/>
            <person name="Barry K."/>
            <person name="Haridas S."/>
            <person name="Lipzen A."/>
            <person name="Labutti K."/>
            <person name="Grigoriev I.V."/>
            <person name="Murat C."/>
            <person name="Martin F."/>
            <person name="Albertini E."/>
            <person name="Donnini D."/>
            <person name="Bonito G."/>
        </authorList>
    </citation>
    <scope>NUCLEOTIDE SEQUENCE [LARGE SCALE GENOMIC DNA]</scope>
    <source>
        <strain evidence="7 8">Sb_GMNB300</strain>
    </source>
</reference>
<evidence type="ECO:0000256" key="1">
    <source>
        <dbReference type="ARBA" id="ARBA00007992"/>
    </source>
</evidence>
<dbReference type="InParanoid" id="A0A5J5F2J8"/>
<keyword evidence="8" id="KW-1185">Reference proteome</keyword>
<dbReference type="SUPFAM" id="SSF54373">
    <property type="entry name" value="FAD-linked reductases, C-terminal domain"/>
    <property type="match status" value="1"/>
</dbReference>
<dbReference type="InterPro" id="IPR036188">
    <property type="entry name" value="FAD/NAD-bd_sf"/>
</dbReference>
<keyword evidence="5" id="KW-0503">Monooxygenase</keyword>
<evidence type="ECO:0000259" key="6">
    <source>
        <dbReference type="Pfam" id="PF01494"/>
    </source>
</evidence>
<evidence type="ECO:0000256" key="4">
    <source>
        <dbReference type="ARBA" id="ARBA00023002"/>
    </source>
</evidence>
<accession>A0A5J5F2J8</accession>
<evidence type="ECO:0000256" key="2">
    <source>
        <dbReference type="ARBA" id="ARBA00022630"/>
    </source>
</evidence>
<keyword evidence="4" id="KW-0560">Oxidoreductase</keyword>
<proteinExistence type="inferred from homology"/>
<dbReference type="PANTHER" id="PTHR13789">
    <property type="entry name" value="MONOOXYGENASE"/>
    <property type="match status" value="1"/>
</dbReference>
<name>A0A5J5F2J8_9PEZI</name>
<dbReference type="InterPro" id="IPR002938">
    <property type="entry name" value="FAD-bd"/>
</dbReference>
<organism evidence="7 8">
    <name type="scientific">Sphaerosporella brunnea</name>
    <dbReference type="NCBI Taxonomy" id="1250544"/>
    <lineage>
        <taxon>Eukaryota</taxon>
        <taxon>Fungi</taxon>
        <taxon>Dikarya</taxon>
        <taxon>Ascomycota</taxon>
        <taxon>Pezizomycotina</taxon>
        <taxon>Pezizomycetes</taxon>
        <taxon>Pezizales</taxon>
        <taxon>Pyronemataceae</taxon>
        <taxon>Sphaerosporella</taxon>
    </lineage>
</organism>
<keyword evidence="2" id="KW-0285">Flavoprotein</keyword>
<evidence type="ECO:0000313" key="7">
    <source>
        <dbReference type="EMBL" id="KAA8910288.1"/>
    </source>
</evidence>
<protein>
    <recommendedName>
        <fullName evidence="6">FAD-binding domain-containing protein</fullName>
    </recommendedName>
</protein>
<sequence length="430" mass="47481">MSLKENPLNVLIVGAGLGGLAAAIATRQSGHNVTICEQASALGEVGAGIQIPPNSARILQRFGVLDEIRKLSVLPHAFVIRSYKGQELNRQPMLPYCEETYGAPYLHIHRADFHAVLVKRATELGVKIQLNAHVNAIDFEAPSVTLATGETLTADLVIAADGLKSKCRELYLGHADPPHNTGDLAYRILVKASDMRKDPDLAKLTEFPVINYWLGPQSHAVCYLLKGGELYNIVLICPDNLPEGMAQQNADLEELKALFANWDVRLQKLLGLIQQTFKWKLQNSEEMDSWVHPTGKFALLGDACHATLPYLAQGAAQAVEDGGVLGGLLSHVTAADRNNLRPALDAYERLRKARTTAVVKGSTALQNIFHMLDGPTQQERDRILVEDKPTEGFPNRWRDPVFQKFLFGYDAFSEAEKAWKSLEETYNRGE</sequence>
<dbReference type="Proteomes" id="UP000326924">
    <property type="component" value="Unassembled WGS sequence"/>
</dbReference>
<dbReference type="AlphaFoldDB" id="A0A5J5F2J8"/>